<dbReference type="eggNOG" id="ENOG50338H1">
    <property type="taxonomic scope" value="Bacteria"/>
</dbReference>
<proteinExistence type="predicted"/>
<dbReference type="Proteomes" id="UP000000366">
    <property type="component" value="Plasmid RPME01"/>
</dbReference>
<sequence>MNATEALNGLDIQAVRPIHSKFSPNLYAWLSDRRRPRRRTHSRVYRGADGVLWIGEIDQPDGGHAWFTGARLLGVLCNGSAEESFAHAGLASQLTEVADFWQRYVTDGRCAIDATHTSYFVGDDTRWSVNARGTRRTCLWCGKASQRLKRWTERVRRETWMDDVKDD</sequence>
<dbReference type="RefSeq" id="WP_011831606.1">
    <property type="nucleotide sequence ID" value="NC_008826.1"/>
</dbReference>
<reference evidence="1 2" key="1">
    <citation type="journal article" date="2007" name="J. Bacteriol.">
        <title>Whole-genome analysis of the methyl tert-butyl ether-degrading beta-proteobacterium Methylibium petroleiphilum PM1.</title>
        <authorList>
            <person name="Kane S.R."/>
            <person name="Chakicherla A.Y."/>
            <person name="Chain P.S.G."/>
            <person name="Schmidt R."/>
            <person name="Shin M.W."/>
            <person name="Legler T.C."/>
            <person name="Scow K.M."/>
            <person name="Larimer F.W."/>
            <person name="Lucas S.M."/>
            <person name="Richardson P.M."/>
            <person name="Hristova K.R."/>
        </authorList>
    </citation>
    <scope>NUCLEOTIDE SEQUENCE [LARGE SCALE GENOMIC DNA]</scope>
    <source>
        <strain evidence="2">ATCC BAA-1232 / LMG 22953 / PM1</strain>
        <plasmid evidence="1 2">RPME01</plasmid>
    </source>
</reference>
<organism evidence="1 2">
    <name type="scientific">Methylibium petroleiphilum (strain ATCC BAA-1232 / LMG 22953 / PM1)</name>
    <dbReference type="NCBI Taxonomy" id="420662"/>
    <lineage>
        <taxon>Bacteria</taxon>
        <taxon>Pseudomonadati</taxon>
        <taxon>Pseudomonadota</taxon>
        <taxon>Betaproteobacteria</taxon>
        <taxon>Burkholderiales</taxon>
        <taxon>Sphaerotilaceae</taxon>
        <taxon>Methylibium</taxon>
    </lineage>
</organism>
<keyword evidence="1" id="KW-0614">Plasmid</keyword>
<protein>
    <submittedName>
        <fullName evidence="1">Uncharacterized protein</fullName>
    </submittedName>
</protein>
<accession>A2SN79</accession>
<dbReference type="EMBL" id="CP000556">
    <property type="protein sequence ID" value="ABM97018.1"/>
    <property type="molecule type" value="Genomic_DNA"/>
</dbReference>
<name>A2SN79_METPP</name>
<gene>
    <name evidence="1" type="ordered locus">Mpe_B0243</name>
</gene>
<geneLocation type="plasmid" evidence="1 2">
    <name>RPME01</name>
</geneLocation>
<dbReference type="HOGENOM" id="CLU_1592660_0_0_4"/>
<dbReference type="AlphaFoldDB" id="A2SN79"/>
<evidence type="ECO:0000313" key="1">
    <source>
        <dbReference type="EMBL" id="ABM97018.1"/>
    </source>
</evidence>
<keyword evidence="2" id="KW-1185">Reference proteome</keyword>
<dbReference type="KEGG" id="mpt:Mpe_B0243"/>
<evidence type="ECO:0000313" key="2">
    <source>
        <dbReference type="Proteomes" id="UP000000366"/>
    </source>
</evidence>